<keyword evidence="5" id="KW-0804">Transcription</keyword>
<dbReference type="InterPro" id="IPR025756">
    <property type="entry name" value="Myb_CC_LHEQLE"/>
</dbReference>
<accession>A0ABR0CNS8</accession>
<keyword evidence="6" id="KW-0539">Nucleus</keyword>
<dbReference type="InterPro" id="IPR009057">
    <property type="entry name" value="Homeodomain-like_sf"/>
</dbReference>
<dbReference type="NCBIfam" id="TIGR01557">
    <property type="entry name" value="myb_SHAQKYF"/>
    <property type="match status" value="1"/>
</dbReference>
<evidence type="ECO:0000313" key="9">
    <source>
        <dbReference type="Proteomes" id="UP001291926"/>
    </source>
</evidence>
<evidence type="ECO:0000256" key="4">
    <source>
        <dbReference type="ARBA" id="ARBA00023054"/>
    </source>
</evidence>
<dbReference type="PROSITE" id="PS51294">
    <property type="entry name" value="HTH_MYB"/>
    <property type="match status" value="1"/>
</dbReference>
<dbReference type="InterPro" id="IPR046955">
    <property type="entry name" value="PHR1-like"/>
</dbReference>
<keyword evidence="3" id="KW-0805">Transcription regulation</keyword>
<reference evidence="8 9" key="1">
    <citation type="journal article" date="2023" name="bioRxiv">
        <title>Genome report: Whole genome sequence and annotation of Penstemon davidsonii.</title>
        <authorList>
            <person name="Ostevik K.L."/>
            <person name="Alabady M."/>
            <person name="Zhang M."/>
            <person name="Rausher M.D."/>
        </authorList>
    </citation>
    <scope>NUCLEOTIDE SEQUENCE [LARGE SCALE GENOMIC DNA]</scope>
    <source>
        <strain evidence="8">DNT005</strain>
        <tissue evidence="8">Whole leaf</tissue>
    </source>
</reference>
<evidence type="ECO:0000256" key="5">
    <source>
        <dbReference type="ARBA" id="ARBA00023163"/>
    </source>
</evidence>
<dbReference type="PANTHER" id="PTHR31499">
    <property type="entry name" value="MYB FAMILY TRANSCRIPTION FACTOR PHL11"/>
    <property type="match status" value="1"/>
</dbReference>
<dbReference type="PANTHER" id="PTHR31499:SF2">
    <property type="entry name" value="MYB-RELATED PROTEIN 2"/>
    <property type="match status" value="1"/>
</dbReference>
<comment type="caution">
    <text evidence="8">The sequence shown here is derived from an EMBL/GenBank/DDBJ whole genome shotgun (WGS) entry which is preliminary data.</text>
</comment>
<evidence type="ECO:0000256" key="1">
    <source>
        <dbReference type="ARBA" id="ARBA00004123"/>
    </source>
</evidence>
<evidence type="ECO:0000259" key="7">
    <source>
        <dbReference type="PROSITE" id="PS51294"/>
    </source>
</evidence>
<dbReference type="InterPro" id="IPR017930">
    <property type="entry name" value="Myb_dom"/>
</dbReference>
<comment type="subcellular location">
    <subcellularLocation>
        <location evidence="1">Nucleus</location>
    </subcellularLocation>
</comment>
<dbReference type="EMBL" id="JAYDYQ010002687">
    <property type="protein sequence ID" value="KAK4478744.1"/>
    <property type="molecule type" value="Genomic_DNA"/>
</dbReference>
<comment type="similarity">
    <text evidence="2">Belongs to the MYB-CC family.</text>
</comment>
<evidence type="ECO:0000256" key="3">
    <source>
        <dbReference type="ARBA" id="ARBA00023015"/>
    </source>
</evidence>
<feature type="domain" description="HTH myb-type" evidence="7">
    <location>
        <begin position="44"/>
        <end position="104"/>
    </location>
</feature>
<evidence type="ECO:0000256" key="2">
    <source>
        <dbReference type="ARBA" id="ARBA00006783"/>
    </source>
</evidence>
<evidence type="ECO:0000313" key="8">
    <source>
        <dbReference type="EMBL" id="KAK4478744.1"/>
    </source>
</evidence>
<dbReference type="InterPro" id="IPR001005">
    <property type="entry name" value="SANT/Myb"/>
</dbReference>
<keyword evidence="4" id="KW-0175">Coiled coil</keyword>
<dbReference type="Gene3D" id="1.10.10.60">
    <property type="entry name" value="Homeodomain-like"/>
    <property type="match status" value="1"/>
</dbReference>
<dbReference type="Proteomes" id="UP001291926">
    <property type="component" value="Unassembled WGS sequence"/>
</dbReference>
<sequence length="425" mass="48494">MYHHQHHQHGKNIQPSTRMSVPHERHLFHQGVNSTGDSGLVLSTDAKPRLKWTPDLHERFIEAVNQLGGAEKATPKSVLKLMGIQGLTLYHLKSHLQKYRLSKNLHGQANSGSNKAGIESYNFKKKSLRIYYTCFRVDTDHVVTIVYCIRNIHLGEAIQMQIEVQRRLHEQLEVQRHLQLRIEAQGKYLQGVLEKAQDTLGRQNVGTIGLEAAKVQLSDLVSKVSNQCLNSAFSGMKELSDLCLQQTQTTQPTDCSMDSCLTSCEGSIRDQELYNNPLGLKPIYYRASTELRDGDNKTRLQKPELRWHEELKESRYLFSMANDNVEKAYVKETNPNNLSMSIGLQSNKWNGSGNYPEDRSKRADADVNFFNHNTDRNDLMKLEKQKTTSEMKLPFFKAKLDLNTNEENDAASSCKQLDLNGFSWS</sequence>
<organism evidence="8 9">
    <name type="scientific">Penstemon davidsonii</name>
    <dbReference type="NCBI Taxonomy" id="160366"/>
    <lineage>
        <taxon>Eukaryota</taxon>
        <taxon>Viridiplantae</taxon>
        <taxon>Streptophyta</taxon>
        <taxon>Embryophyta</taxon>
        <taxon>Tracheophyta</taxon>
        <taxon>Spermatophyta</taxon>
        <taxon>Magnoliopsida</taxon>
        <taxon>eudicotyledons</taxon>
        <taxon>Gunneridae</taxon>
        <taxon>Pentapetalae</taxon>
        <taxon>asterids</taxon>
        <taxon>lamiids</taxon>
        <taxon>Lamiales</taxon>
        <taxon>Plantaginaceae</taxon>
        <taxon>Cheloneae</taxon>
        <taxon>Penstemon</taxon>
    </lineage>
</organism>
<proteinExistence type="inferred from homology"/>
<dbReference type="Pfam" id="PF14379">
    <property type="entry name" value="Myb_CC_LHEQLE"/>
    <property type="match status" value="1"/>
</dbReference>
<gene>
    <name evidence="8" type="ORF">RD792_014242</name>
</gene>
<name>A0ABR0CNS8_9LAMI</name>
<dbReference type="InterPro" id="IPR006447">
    <property type="entry name" value="Myb_dom_plants"/>
</dbReference>
<dbReference type="Pfam" id="PF00249">
    <property type="entry name" value="Myb_DNA-binding"/>
    <property type="match status" value="1"/>
</dbReference>
<evidence type="ECO:0000256" key="6">
    <source>
        <dbReference type="ARBA" id="ARBA00023242"/>
    </source>
</evidence>
<protein>
    <recommendedName>
        <fullName evidence="7">HTH myb-type domain-containing protein</fullName>
    </recommendedName>
</protein>
<keyword evidence="9" id="KW-1185">Reference proteome</keyword>
<dbReference type="SUPFAM" id="SSF46689">
    <property type="entry name" value="Homeodomain-like"/>
    <property type="match status" value="1"/>
</dbReference>